<evidence type="ECO:0000256" key="11">
    <source>
        <dbReference type="ARBA" id="ARBA00023159"/>
    </source>
</evidence>
<keyword evidence="5 13" id="KW-0479">Metal-binding</keyword>
<keyword evidence="3 13" id="KW-0678">Repressor</keyword>
<dbReference type="SUPFAM" id="SSF52172">
    <property type="entry name" value="CheY-like"/>
    <property type="match status" value="1"/>
</dbReference>
<evidence type="ECO:0000256" key="5">
    <source>
        <dbReference type="ARBA" id="ARBA00022723"/>
    </source>
</evidence>
<dbReference type="Proteomes" id="UP000195305">
    <property type="component" value="Unassembled WGS sequence"/>
</dbReference>
<dbReference type="OrthoDB" id="9793299at2"/>
<dbReference type="Gene3D" id="3.40.50.2300">
    <property type="match status" value="1"/>
</dbReference>
<evidence type="ECO:0000256" key="7">
    <source>
        <dbReference type="ARBA" id="ARBA00022969"/>
    </source>
</evidence>
<accession>A0A1Y4SR11</accession>
<keyword evidence="12 13" id="KW-0804">Transcription</keyword>
<dbReference type="Gene3D" id="1.10.10.10">
    <property type="entry name" value="Winged helix-like DNA-binding domain superfamily/Winged helix DNA-binding domain"/>
    <property type="match status" value="1"/>
</dbReference>
<keyword evidence="9 13" id="KW-0805">Transcription regulation</keyword>
<comment type="subcellular location">
    <subcellularLocation>
        <location evidence="1 13">Cytoplasm</location>
    </subcellularLocation>
</comment>
<dbReference type="PANTHER" id="PTHR43228">
    <property type="entry name" value="TWO-COMPONENT RESPONSE REGULATOR"/>
    <property type="match status" value="1"/>
</dbReference>
<dbReference type="AlphaFoldDB" id="A0A1Y4SR11"/>
<evidence type="ECO:0000256" key="6">
    <source>
        <dbReference type="ARBA" id="ARBA00022837"/>
    </source>
</evidence>
<dbReference type="Pfam" id="PF08769">
    <property type="entry name" value="Spo0A_C"/>
    <property type="match status" value="1"/>
</dbReference>
<keyword evidence="10 13" id="KW-0238">DNA-binding</keyword>
<comment type="caution">
    <text evidence="17">The sequence shown here is derived from an EMBL/GenBank/DDBJ whole genome shotgun (WGS) entry which is preliminary data.</text>
</comment>
<dbReference type="PROSITE" id="PS50110">
    <property type="entry name" value="RESPONSE_REGULATORY"/>
    <property type="match status" value="1"/>
</dbReference>
<sequence>MKTFIAIDQPDLLENIKFNLEKSNKFTIVGSTSNGTECLNFFNQKSCDLLILDLMLSEIDGLGVLKRLKEMNKQTFQKVICITQFTNQTICNMLEELGVTYCFKYPFDIHHFVQSTLYIAASELQKPDLMDQDESEKYKKVKIENEITEILHEVGIPAHIKGYMYLRTAILTTYYNIEILGQVTKVLYPDIARMYNTTSSRVERAIRHAIEVAWNRGNTDAIDDIFGYTVSAVKAKPTNSEFIAMIADKLRLAHKTDHVKKESLYNYKNYMLK</sequence>
<evidence type="ECO:0000256" key="15">
    <source>
        <dbReference type="PROSITE-ProRule" id="PRU00169"/>
    </source>
</evidence>
<keyword evidence="4 15" id="KW-0597">Phosphoprotein</keyword>
<dbReference type="GO" id="GO:0030435">
    <property type="term" value="P:sporulation resulting in formation of a cellular spore"/>
    <property type="evidence" value="ECO:0007669"/>
    <property type="project" value="UniProtKB-UniRule"/>
</dbReference>
<feature type="binding site" evidence="14">
    <location>
        <position position="53"/>
    </location>
    <ligand>
        <name>Ca(2+)</name>
        <dbReference type="ChEBI" id="CHEBI:29108"/>
    </ligand>
</feature>
<dbReference type="PIRSF" id="PIRSF002937">
    <property type="entry name" value="Res_reg_Spo0A"/>
    <property type="match status" value="1"/>
</dbReference>
<comment type="cofactor">
    <cofactor evidence="13 14">
        <name>Ca(2+)</name>
        <dbReference type="ChEBI" id="CHEBI:29108"/>
    </cofactor>
    <text evidence="13 14">Binds 1 Ca(2+) ion per subunit.</text>
</comment>
<evidence type="ECO:0000256" key="8">
    <source>
        <dbReference type="ARBA" id="ARBA00023012"/>
    </source>
</evidence>
<keyword evidence="7 13" id="KW-0749">Sporulation</keyword>
<evidence type="ECO:0000256" key="1">
    <source>
        <dbReference type="ARBA" id="ARBA00004496"/>
    </source>
</evidence>
<dbReference type="InterPro" id="IPR036388">
    <property type="entry name" value="WH-like_DNA-bd_sf"/>
</dbReference>
<dbReference type="InterPro" id="IPR052048">
    <property type="entry name" value="ST_Response_Regulator"/>
</dbReference>
<evidence type="ECO:0000256" key="9">
    <source>
        <dbReference type="ARBA" id="ARBA00023015"/>
    </source>
</evidence>
<feature type="modified residue" description="4-aspartylphosphate" evidence="15">
    <location>
        <position position="53"/>
    </location>
</feature>
<dbReference type="GO" id="GO:0003677">
    <property type="term" value="F:DNA binding"/>
    <property type="evidence" value="ECO:0007669"/>
    <property type="project" value="UniProtKB-KW"/>
</dbReference>
<reference evidence="17 18" key="1">
    <citation type="journal article" date="2018" name="BMC Genomics">
        <title>Whole genome sequencing and function prediction of 133 gut anaerobes isolated from chicken caecum in pure cultures.</title>
        <authorList>
            <person name="Medvecky M."/>
            <person name="Cejkova D."/>
            <person name="Polansky O."/>
            <person name="Karasova D."/>
            <person name="Kubasova T."/>
            <person name="Cizek A."/>
            <person name="Rychlik I."/>
        </authorList>
    </citation>
    <scope>NUCLEOTIDE SEQUENCE [LARGE SCALE GENOMIC DNA]</scope>
    <source>
        <strain evidence="17 18">An13</strain>
    </source>
</reference>
<keyword evidence="18" id="KW-1185">Reference proteome</keyword>
<dbReference type="Pfam" id="PF00072">
    <property type="entry name" value="Response_reg"/>
    <property type="match status" value="1"/>
</dbReference>
<dbReference type="InterPro" id="IPR001789">
    <property type="entry name" value="Sig_transdc_resp-reg_receiver"/>
</dbReference>
<evidence type="ECO:0000313" key="17">
    <source>
        <dbReference type="EMBL" id="OUQ32344.1"/>
    </source>
</evidence>
<evidence type="ECO:0000256" key="3">
    <source>
        <dbReference type="ARBA" id="ARBA00022491"/>
    </source>
</evidence>
<dbReference type="GO" id="GO:0042173">
    <property type="term" value="P:regulation of sporulation resulting in formation of a cellular spore"/>
    <property type="evidence" value="ECO:0007669"/>
    <property type="project" value="InterPro"/>
</dbReference>
<proteinExistence type="predicted"/>
<dbReference type="InterPro" id="IPR014879">
    <property type="entry name" value="Spo0A_C"/>
</dbReference>
<organism evidence="17 18">
    <name type="scientific">Massilimicrobiota timonensis</name>
    <dbReference type="NCBI Taxonomy" id="1776392"/>
    <lineage>
        <taxon>Bacteria</taxon>
        <taxon>Bacillati</taxon>
        <taxon>Bacillota</taxon>
        <taxon>Erysipelotrichia</taxon>
        <taxon>Erysipelotrichales</taxon>
        <taxon>Erysipelotrichaceae</taxon>
        <taxon>Massilimicrobiota</taxon>
    </lineage>
</organism>
<dbReference type="PANTHER" id="PTHR43228:SF5">
    <property type="entry name" value="STAGE 0 SPORULATION PROTEIN A"/>
    <property type="match status" value="1"/>
</dbReference>
<evidence type="ECO:0000256" key="10">
    <source>
        <dbReference type="ARBA" id="ARBA00023125"/>
    </source>
</evidence>
<dbReference type="InterPro" id="IPR011006">
    <property type="entry name" value="CheY-like_superfamily"/>
</dbReference>
<evidence type="ECO:0000256" key="14">
    <source>
        <dbReference type="PIRSR" id="PIRSR002937-1"/>
    </source>
</evidence>
<keyword evidence="2 13" id="KW-0963">Cytoplasm</keyword>
<feature type="binding site" evidence="14">
    <location>
        <position position="8"/>
    </location>
    <ligand>
        <name>Ca(2+)</name>
        <dbReference type="ChEBI" id="CHEBI:29108"/>
    </ligand>
</feature>
<evidence type="ECO:0000256" key="12">
    <source>
        <dbReference type="ARBA" id="ARBA00023163"/>
    </source>
</evidence>
<dbReference type="GO" id="GO:0005509">
    <property type="term" value="F:calcium ion binding"/>
    <property type="evidence" value="ECO:0007669"/>
    <property type="project" value="UniProtKB-UniRule"/>
</dbReference>
<dbReference type="InterPro" id="IPR012052">
    <property type="entry name" value="Spore_0_A"/>
</dbReference>
<dbReference type="NCBIfam" id="TIGR02875">
    <property type="entry name" value="spore_0_A"/>
    <property type="match status" value="1"/>
</dbReference>
<dbReference type="EMBL" id="NFLJ01000043">
    <property type="protein sequence ID" value="OUQ32344.1"/>
    <property type="molecule type" value="Genomic_DNA"/>
</dbReference>
<dbReference type="SMART" id="SM00448">
    <property type="entry name" value="REC"/>
    <property type="match status" value="1"/>
</dbReference>
<keyword evidence="11 13" id="KW-0010">Activator</keyword>
<dbReference type="GO" id="GO:0005737">
    <property type="term" value="C:cytoplasm"/>
    <property type="evidence" value="ECO:0007669"/>
    <property type="project" value="UniProtKB-SubCell"/>
</dbReference>
<dbReference type="GO" id="GO:0000160">
    <property type="term" value="P:phosphorelay signal transduction system"/>
    <property type="evidence" value="ECO:0007669"/>
    <property type="project" value="UniProtKB-UniRule"/>
</dbReference>
<dbReference type="GO" id="GO:0051606">
    <property type="term" value="P:detection of stimulus"/>
    <property type="evidence" value="ECO:0007669"/>
    <property type="project" value="UniProtKB-UniRule"/>
</dbReference>
<dbReference type="InterPro" id="IPR016032">
    <property type="entry name" value="Sig_transdc_resp-reg_C-effctor"/>
</dbReference>
<keyword evidence="8 13" id="KW-0902">Two-component regulatory system</keyword>
<evidence type="ECO:0000313" key="18">
    <source>
        <dbReference type="Proteomes" id="UP000195305"/>
    </source>
</evidence>
<evidence type="ECO:0000259" key="16">
    <source>
        <dbReference type="PROSITE" id="PS50110"/>
    </source>
</evidence>
<evidence type="ECO:0000256" key="2">
    <source>
        <dbReference type="ARBA" id="ARBA00022490"/>
    </source>
</evidence>
<evidence type="ECO:0000256" key="13">
    <source>
        <dbReference type="PIRNR" id="PIRNR002937"/>
    </source>
</evidence>
<dbReference type="GO" id="GO:0003700">
    <property type="term" value="F:DNA-binding transcription factor activity"/>
    <property type="evidence" value="ECO:0007669"/>
    <property type="project" value="InterPro"/>
</dbReference>
<keyword evidence="6 13" id="KW-0106">Calcium</keyword>
<comment type="function">
    <text evidence="13">May play the central regulatory role in sporulation. It may be an element of the effector pathway responsible for the activation of sporulation genes in response to nutritional stress. Spo0A may act in concert with spo0H (a sigma factor) to control the expression of some genes that are critical to the sporulation process.</text>
</comment>
<name>A0A1Y4SR11_9FIRM</name>
<dbReference type="RefSeq" id="WP_087359692.1">
    <property type="nucleotide sequence ID" value="NZ_JACJKO010000001.1"/>
</dbReference>
<protein>
    <recommendedName>
        <fullName evidence="13">Stage 0 sporulation protein A homolog</fullName>
    </recommendedName>
</protein>
<gene>
    <name evidence="17" type="ORF">B5E75_12330</name>
</gene>
<feature type="domain" description="Response regulatory" evidence="16">
    <location>
        <begin position="2"/>
        <end position="120"/>
    </location>
</feature>
<evidence type="ECO:0000256" key="4">
    <source>
        <dbReference type="ARBA" id="ARBA00022553"/>
    </source>
</evidence>
<dbReference type="SUPFAM" id="SSF46894">
    <property type="entry name" value="C-terminal effector domain of the bipartite response regulators"/>
    <property type="match status" value="1"/>
</dbReference>